<dbReference type="GO" id="GO:0005829">
    <property type="term" value="C:cytosol"/>
    <property type="evidence" value="ECO:0007669"/>
    <property type="project" value="TreeGrafter"/>
</dbReference>
<comment type="caution">
    <text evidence="1">The sequence shown here is derived from an EMBL/GenBank/DDBJ whole genome shotgun (WGS) entry which is preliminary data.</text>
</comment>
<dbReference type="Gene3D" id="3.30.1240.10">
    <property type="match status" value="1"/>
</dbReference>
<dbReference type="CDD" id="cd07518">
    <property type="entry name" value="HAD_YbiV-Like"/>
    <property type="match status" value="1"/>
</dbReference>
<evidence type="ECO:0000313" key="1">
    <source>
        <dbReference type="EMBL" id="ETA73285.1"/>
    </source>
</evidence>
<dbReference type="InterPro" id="IPR000150">
    <property type="entry name" value="Cof"/>
</dbReference>
<proteinExistence type="predicted"/>
<dbReference type="Proteomes" id="UP000018559">
    <property type="component" value="Unassembled WGS sequence"/>
</dbReference>
<protein>
    <submittedName>
        <fullName evidence="1">HAD superfamily hydrolase</fullName>
    </submittedName>
</protein>
<dbReference type="GO" id="GO:0000287">
    <property type="term" value="F:magnesium ion binding"/>
    <property type="evidence" value="ECO:0007669"/>
    <property type="project" value="TreeGrafter"/>
</dbReference>
<dbReference type="SUPFAM" id="SSF56784">
    <property type="entry name" value="HAD-like"/>
    <property type="match status" value="1"/>
</dbReference>
<dbReference type="SFLD" id="SFLDS00003">
    <property type="entry name" value="Haloacid_Dehalogenase"/>
    <property type="match status" value="1"/>
</dbReference>
<gene>
    <name evidence="1" type="ORF">LEQ_1753c</name>
</gene>
<dbReference type="InterPro" id="IPR006379">
    <property type="entry name" value="HAD-SF_hydro_IIB"/>
</dbReference>
<accession>V7HVJ1</accession>
<dbReference type="Gene3D" id="3.40.50.1000">
    <property type="entry name" value="HAD superfamily/HAD-like"/>
    <property type="match status" value="1"/>
</dbReference>
<dbReference type="GO" id="GO:0016791">
    <property type="term" value="F:phosphatase activity"/>
    <property type="evidence" value="ECO:0007669"/>
    <property type="project" value="TreeGrafter"/>
</dbReference>
<sequence>MRPRKIIASDMDMTFLKSDGSYNQERFTKLLDRLDEAQIRFAVASGRSYWMVEDIFQNLSARIDCIAENGAYVRAQGQEIAKQLLTVQQIRDFEEFFLSRSKNYFILISSAKQMYYIGDLQEQANQGLMPADWVKLFSPGIKVVSFDQVANQDEFIKVTAMVPEAEVDSLIAEYNQSHGDDLRAVQGGHGAIDFVHGDCHKAWGLEQLLQHYHLNKDDLIVFGDNLNDLEMMQAAGTSYAVANAKEPIKAVATKMVPSNDDEGVLATIEGILAEI</sequence>
<keyword evidence="1" id="KW-0378">Hydrolase</keyword>
<organism evidence="1 2">
    <name type="scientific">Ligilactobacillus equi DPC 6820</name>
    <dbReference type="NCBI Taxonomy" id="1392007"/>
    <lineage>
        <taxon>Bacteria</taxon>
        <taxon>Bacillati</taxon>
        <taxon>Bacillota</taxon>
        <taxon>Bacilli</taxon>
        <taxon>Lactobacillales</taxon>
        <taxon>Lactobacillaceae</taxon>
        <taxon>Ligilactobacillus</taxon>
    </lineage>
</organism>
<dbReference type="InterPro" id="IPR023214">
    <property type="entry name" value="HAD_sf"/>
</dbReference>
<dbReference type="InterPro" id="IPR036412">
    <property type="entry name" value="HAD-like_sf"/>
</dbReference>
<dbReference type="RefSeq" id="WP_023860521.1">
    <property type="nucleotide sequence ID" value="NZ_AWWH01000197.1"/>
</dbReference>
<dbReference type="AlphaFoldDB" id="V7HVJ1"/>
<dbReference type="PANTHER" id="PTHR10000:SF53">
    <property type="entry name" value="5-AMINO-6-(5-PHOSPHO-D-RIBITYLAMINO)URACIL PHOSPHATASE YBJI-RELATED"/>
    <property type="match status" value="1"/>
</dbReference>
<name>V7HVJ1_9LACO</name>
<dbReference type="PATRIC" id="fig|1392007.3.peg.1919"/>
<dbReference type="Pfam" id="PF08282">
    <property type="entry name" value="Hydrolase_3"/>
    <property type="match status" value="1"/>
</dbReference>
<evidence type="ECO:0000313" key="2">
    <source>
        <dbReference type="Proteomes" id="UP000018559"/>
    </source>
</evidence>
<dbReference type="SFLD" id="SFLDG01140">
    <property type="entry name" value="C2.B:_Phosphomannomutase_and_P"/>
    <property type="match status" value="1"/>
</dbReference>
<reference evidence="1 2" key="1">
    <citation type="journal article" date="2014" name="Genome Announc.">
        <title>The Genome of the Predominant Equine Lactobacillus Species, Lactobacillus equi, Is Reflective of Its Lifestyle Adaptations to an Herbivorous Host.</title>
        <authorList>
            <person name="O'Donnell M.M."/>
            <person name="Harris H.M."/>
            <person name="O'Toole P.W."/>
            <person name="Ross R.P."/>
        </authorList>
    </citation>
    <scope>NUCLEOTIDE SEQUENCE [LARGE SCALE GENOMIC DNA]</scope>
    <source>
        <strain evidence="1 2">DPC 6820</strain>
    </source>
</reference>
<dbReference type="NCBIfam" id="TIGR01484">
    <property type="entry name" value="HAD-SF-IIB"/>
    <property type="match status" value="1"/>
</dbReference>
<dbReference type="NCBIfam" id="TIGR00099">
    <property type="entry name" value="Cof-subfamily"/>
    <property type="match status" value="1"/>
</dbReference>
<keyword evidence="2" id="KW-1185">Reference proteome</keyword>
<dbReference type="EMBL" id="AWWH01000197">
    <property type="protein sequence ID" value="ETA73285.1"/>
    <property type="molecule type" value="Genomic_DNA"/>
</dbReference>
<dbReference type="PANTHER" id="PTHR10000">
    <property type="entry name" value="PHOSPHOSERINE PHOSPHATASE"/>
    <property type="match status" value="1"/>
</dbReference>